<evidence type="ECO:0000256" key="2">
    <source>
        <dbReference type="ARBA" id="ARBA00006236"/>
    </source>
</evidence>
<dbReference type="GO" id="GO:0005886">
    <property type="term" value="C:plasma membrane"/>
    <property type="evidence" value="ECO:0007669"/>
    <property type="project" value="UniProtKB-SubCell"/>
</dbReference>
<gene>
    <name evidence="10" type="ORF">H9L13_07080</name>
</gene>
<dbReference type="RefSeq" id="WP_187537081.1">
    <property type="nucleotide sequence ID" value="NZ_CP071573.1"/>
</dbReference>
<evidence type="ECO:0000256" key="6">
    <source>
        <dbReference type="ARBA" id="ARBA00022989"/>
    </source>
</evidence>
<dbReference type="PANTHER" id="PTHR23502">
    <property type="entry name" value="MAJOR FACILITATOR SUPERFAMILY"/>
    <property type="match status" value="1"/>
</dbReference>
<dbReference type="AlphaFoldDB" id="A0A7G9SF64"/>
<proteinExistence type="inferred from homology"/>
<evidence type="ECO:0000256" key="1">
    <source>
        <dbReference type="ARBA" id="ARBA00004651"/>
    </source>
</evidence>
<feature type="transmembrane region" description="Helical" evidence="8">
    <location>
        <begin position="87"/>
        <end position="110"/>
    </location>
</feature>
<keyword evidence="5 8" id="KW-0812">Transmembrane</keyword>
<dbReference type="KEGG" id="slut:H9L13_07080"/>
<dbReference type="InterPro" id="IPR020846">
    <property type="entry name" value="MFS_dom"/>
</dbReference>
<feature type="transmembrane region" description="Helical" evidence="8">
    <location>
        <begin position="353"/>
        <end position="375"/>
    </location>
</feature>
<feature type="transmembrane region" description="Helical" evidence="8">
    <location>
        <begin position="116"/>
        <end position="133"/>
    </location>
</feature>
<accession>A0A7G9SF64</accession>
<keyword evidence="6 8" id="KW-1133">Transmembrane helix</keyword>
<comment type="subcellular location">
    <subcellularLocation>
        <location evidence="8">Cell inner membrane</location>
        <topology evidence="8">Multi-pass membrane protein</topology>
    </subcellularLocation>
    <subcellularLocation>
        <location evidence="1">Cell membrane</location>
        <topology evidence="1">Multi-pass membrane protein</topology>
    </subcellularLocation>
</comment>
<dbReference type="Proteomes" id="UP000515971">
    <property type="component" value="Chromosome"/>
</dbReference>
<dbReference type="InterPro" id="IPR036259">
    <property type="entry name" value="MFS_trans_sf"/>
</dbReference>
<dbReference type="InterPro" id="IPR011701">
    <property type="entry name" value="MFS"/>
</dbReference>
<feature type="domain" description="Major facilitator superfamily (MFS) profile" evidence="9">
    <location>
        <begin position="20"/>
        <end position="403"/>
    </location>
</feature>
<feature type="transmembrane region" description="Helical" evidence="8">
    <location>
        <begin position="21"/>
        <end position="39"/>
    </location>
</feature>
<sequence length="428" mass="45397">MTFPTTQQPGAKRPPGRREMTAMLAGLMALNAFAIDAMIPALPDIGRSLGVADENRRQLVVIAYMIGFGSTQLIWGPLADRFGRRPVLAAGVALYTIFALLCGIAGSFALLIASRVAMGASAAVTRVLVVAMVRDLFESEEMARVMSLVFMVFMVVPVLAPSIGQAILLFAPWRAIFIVLAGYGLIMLAWAWLRMPETLHPEFRRSLKIGEMAGAAWETLREPQSRGYTLALTVTFASLVAYISSIQQIVFDAFGRPELIGLVFGGIAAPMALASWTNSRIVGRFGLRRVGHGAAAAFVVVTAIHAAIALSGHETLTSFIILQALAMCCFALTSSNLGTLAMEHMAPIAGTAASVQGVVGTIGAAIIGFVIGQAFDGTATPFIVGTALCAALTFVLILFTEPRALFAPIRIDTGKRIEDPPCLPDDLG</sequence>
<feature type="transmembrane region" description="Helical" evidence="8">
    <location>
        <begin position="173"/>
        <end position="193"/>
    </location>
</feature>
<keyword evidence="11" id="KW-1185">Reference proteome</keyword>
<protein>
    <recommendedName>
        <fullName evidence="8">Bcr/CflA family efflux transporter</fullName>
    </recommendedName>
</protein>
<dbReference type="CDD" id="cd17320">
    <property type="entry name" value="MFS_MdfA_MDR_like"/>
    <property type="match status" value="1"/>
</dbReference>
<evidence type="ECO:0000256" key="8">
    <source>
        <dbReference type="RuleBase" id="RU365088"/>
    </source>
</evidence>
<feature type="transmembrane region" description="Helical" evidence="8">
    <location>
        <begin position="145"/>
        <end position="167"/>
    </location>
</feature>
<dbReference type="EMBL" id="CP060718">
    <property type="protein sequence ID" value="QNN66489.1"/>
    <property type="molecule type" value="Genomic_DNA"/>
</dbReference>
<dbReference type="Gene3D" id="1.20.1720.10">
    <property type="entry name" value="Multidrug resistance protein D"/>
    <property type="match status" value="1"/>
</dbReference>
<dbReference type="Pfam" id="PF07690">
    <property type="entry name" value="MFS_1"/>
    <property type="match status" value="1"/>
</dbReference>
<evidence type="ECO:0000313" key="10">
    <source>
        <dbReference type="EMBL" id="QNN66489.1"/>
    </source>
</evidence>
<feature type="transmembrane region" description="Helical" evidence="8">
    <location>
        <begin position="316"/>
        <end position="341"/>
    </location>
</feature>
<feature type="transmembrane region" description="Helical" evidence="8">
    <location>
        <begin position="259"/>
        <end position="278"/>
    </location>
</feature>
<keyword evidence="7 8" id="KW-0472">Membrane</keyword>
<dbReference type="NCBIfam" id="TIGR00710">
    <property type="entry name" value="efflux_Bcr_CflA"/>
    <property type="match status" value="1"/>
</dbReference>
<keyword evidence="4" id="KW-1003">Cell membrane</keyword>
<dbReference type="PROSITE" id="PS50850">
    <property type="entry name" value="MFS"/>
    <property type="match status" value="1"/>
</dbReference>
<evidence type="ECO:0000313" key="11">
    <source>
        <dbReference type="Proteomes" id="UP000515971"/>
    </source>
</evidence>
<dbReference type="PANTHER" id="PTHR23502:SF132">
    <property type="entry name" value="POLYAMINE TRANSPORTER 2-RELATED"/>
    <property type="match status" value="1"/>
</dbReference>
<evidence type="ECO:0000259" key="9">
    <source>
        <dbReference type="PROSITE" id="PS50850"/>
    </source>
</evidence>
<comment type="similarity">
    <text evidence="2 8">Belongs to the major facilitator superfamily. Bcr/CmlA family.</text>
</comment>
<feature type="transmembrane region" description="Helical" evidence="8">
    <location>
        <begin position="228"/>
        <end position="247"/>
    </location>
</feature>
<dbReference type="SUPFAM" id="SSF103473">
    <property type="entry name" value="MFS general substrate transporter"/>
    <property type="match status" value="1"/>
</dbReference>
<dbReference type="GO" id="GO:0042910">
    <property type="term" value="F:xenobiotic transmembrane transporter activity"/>
    <property type="evidence" value="ECO:0007669"/>
    <property type="project" value="InterPro"/>
</dbReference>
<reference evidence="10 11" key="1">
    <citation type="submission" date="2020-08" db="EMBL/GenBank/DDBJ databases">
        <title>Genome sequence of Sphingomonas lutea KCTC 23642T.</title>
        <authorList>
            <person name="Hyun D.-W."/>
            <person name="Bae J.-W."/>
        </authorList>
    </citation>
    <scope>NUCLEOTIDE SEQUENCE [LARGE SCALE GENOMIC DNA]</scope>
    <source>
        <strain evidence="10 11">KCTC 23642</strain>
    </source>
</reference>
<evidence type="ECO:0000256" key="4">
    <source>
        <dbReference type="ARBA" id="ARBA00022475"/>
    </source>
</evidence>
<keyword evidence="3 8" id="KW-0813">Transport</keyword>
<evidence type="ECO:0000256" key="5">
    <source>
        <dbReference type="ARBA" id="ARBA00022692"/>
    </source>
</evidence>
<evidence type="ECO:0000256" key="3">
    <source>
        <dbReference type="ARBA" id="ARBA00022448"/>
    </source>
</evidence>
<feature type="transmembrane region" description="Helical" evidence="8">
    <location>
        <begin position="381"/>
        <end position="400"/>
    </location>
</feature>
<feature type="transmembrane region" description="Helical" evidence="8">
    <location>
        <begin position="290"/>
        <end position="310"/>
    </location>
</feature>
<organism evidence="10 11">
    <name type="scientific">Sphingomonas lutea</name>
    <dbReference type="NCBI Taxonomy" id="1045317"/>
    <lineage>
        <taxon>Bacteria</taxon>
        <taxon>Pseudomonadati</taxon>
        <taxon>Pseudomonadota</taxon>
        <taxon>Alphaproteobacteria</taxon>
        <taxon>Sphingomonadales</taxon>
        <taxon>Sphingomonadaceae</taxon>
        <taxon>Sphingomonas</taxon>
    </lineage>
</organism>
<evidence type="ECO:0000256" key="7">
    <source>
        <dbReference type="ARBA" id="ARBA00023136"/>
    </source>
</evidence>
<feature type="transmembrane region" description="Helical" evidence="8">
    <location>
        <begin position="59"/>
        <end position="75"/>
    </location>
</feature>
<dbReference type="GO" id="GO:1990961">
    <property type="term" value="P:xenobiotic detoxification by transmembrane export across the plasma membrane"/>
    <property type="evidence" value="ECO:0007669"/>
    <property type="project" value="InterPro"/>
</dbReference>
<dbReference type="InterPro" id="IPR004812">
    <property type="entry name" value="Efflux_drug-R_Bcr/CmlA"/>
</dbReference>
<keyword evidence="8" id="KW-0997">Cell inner membrane</keyword>
<name>A0A7G9SF64_9SPHN</name>